<reference evidence="8" key="2">
    <citation type="journal article" date="2017" name="Nat. Plants">
        <title>The Aegilops tauschii genome reveals multiple impacts of transposons.</title>
        <authorList>
            <person name="Zhao G."/>
            <person name="Zou C."/>
            <person name="Li K."/>
            <person name="Wang K."/>
            <person name="Li T."/>
            <person name="Gao L."/>
            <person name="Zhang X."/>
            <person name="Wang H."/>
            <person name="Yang Z."/>
            <person name="Liu X."/>
            <person name="Jiang W."/>
            <person name="Mao L."/>
            <person name="Kong X."/>
            <person name="Jiao Y."/>
            <person name="Jia J."/>
        </authorList>
    </citation>
    <scope>NUCLEOTIDE SEQUENCE [LARGE SCALE GENOMIC DNA]</scope>
    <source>
        <strain evidence="8">cv. AL8/78</strain>
    </source>
</reference>
<reference evidence="8" key="1">
    <citation type="journal article" date="2014" name="Science">
        <title>Ancient hybridizations among the ancestral genomes of bread wheat.</title>
        <authorList>
            <consortium name="International Wheat Genome Sequencing Consortium,"/>
            <person name="Marcussen T."/>
            <person name="Sandve S.R."/>
            <person name="Heier L."/>
            <person name="Spannagl M."/>
            <person name="Pfeifer M."/>
            <person name="Jakobsen K.S."/>
            <person name="Wulff B.B."/>
            <person name="Steuernagel B."/>
            <person name="Mayer K.F."/>
            <person name="Olsen O.A."/>
        </authorList>
    </citation>
    <scope>NUCLEOTIDE SEQUENCE [LARGE SCALE GENOMIC DNA]</scope>
    <source>
        <strain evidence="8">cv. AL8/78</strain>
    </source>
</reference>
<reference evidence="7" key="3">
    <citation type="journal article" date="2017" name="Nature">
        <title>Genome sequence of the progenitor of the wheat D genome Aegilops tauschii.</title>
        <authorList>
            <person name="Luo M.C."/>
            <person name="Gu Y.Q."/>
            <person name="Puiu D."/>
            <person name="Wang H."/>
            <person name="Twardziok S.O."/>
            <person name="Deal K.R."/>
            <person name="Huo N."/>
            <person name="Zhu T."/>
            <person name="Wang L."/>
            <person name="Wang Y."/>
            <person name="McGuire P.E."/>
            <person name="Liu S."/>
            <person name="Long H."/>
            <person name="Ramasamy R.K."/>
            <person name="Rodriguez J.C."/>
            <person name="Van S.L."/>
            <person name="Yuan L."/>
            <person name="Wang Z."/>
            <person name="Xia Z."/>
            <person name="Xiao L."/>
            <person name="Anderson O.D."/>
            <person name="Ouyang S."/>
            <person name="Liang Y."/>
            <person name="Zimin A.V."/>
            <person name="Pertea G."/>
            <person name="Qi P."/>
            <person name="Bennetzen J.L."/>
            <person name="Dai X."/>
            <person name="Dawson M.W."/>
            <person name="Muller H.G."/>
            <person name="Kugler K."/>
            <person name="Rivarola-Duarte L."/>
            <person name="Spannagl M."/>
            <person name="Mayer K.F.X."/>
            <person name="Lu F.H."/>
            <person name="Bevan M.W."/>
            <person name="Leroy P."/>
            <person name="Li P."/>
            <person name="You F.M."/>
            <person name="Sun Q."/>
            <person name="Liu Z."/>
            <person name="Lyons E."/>
            <person name="Wicker T."/>
            <person name="Salzberg S.L."/>
            <person name="Devos K.M."/>
            <person name="Dvorak J."/>
        </authorList>
    </citation>
    <scope>NUCLEOTIDE SEQUENCE [LARGE SCALE GENOMIC DNA]</scope>
    <source>
        <strain evidence="7">cv. AL8/78</strain>
    </source>
</reference>
<dbReference type="PANTHER" id="PTHR31744">
    <property type="entry name" value="PROTEIN CUP-SHAPED COTYLEDON 2-RELATED"/>
    <property type="match status" value="1"/>
</dbReference>
<evidence type="ECO:0000313" key="8">
    <source>
        <dbReference type="Proteomes" id="UP000015105"/>
    </source>
</evidence>
<evidence type="ECO:0000313" key="7">
    <source>
        <dbReference type="EnsemblPlants" id="AET5Gv20346000.2"/>
    </source>
</evidence>
<evidence type="ECO:0000256" key="5">
    <source>
        <dbReference type="SAM" id="MobiDB-lite"/>
    </source>
</evidence>
<keyword evidence="8" id="KW-1185">Reference proteome</keyword>
<evidence type="ECO:0000259" key="6">
    <source>
        <dbReference type="PROSITE" id="PS51005"/>
    </source>
</evidence>
<dbReference type="Gramene" id="AET5Gv20346000.2">
    <property type="protein sequence ID" value="AET5Gv20346000.2"/>
    <property type="gene ID" value="AET5Gv20346000"/>
</dbReference>
<dbReference type="GO" id="GO:0006355">
    <property type="term" value="P:regulation of DNA-templated transcription"/>
    <property type="evidence" value="ECO:0007669"/>
    <property type="project" value="InterPro"/>
</dbReference>
<keyword evidence="3" id="KW-0804">Transcription</keyword>
<dbReference type="PANTHER" id="PTHR31744:SF220">
    <property type="entry name" value="LOW QUALITY PROTEIN: NAC DOMAIN-CONTAINING PROTEIN 90-LIKE"/>
    <property type="match status" value="1"/>
</dbReference>
<keyword evidence="4" id="KW-0539">Nucleus</keyword>
<dbReference type="EnsemblPlants" id="AET5Gv20346000.2">
    <property type="protein sequence ID" value="AET5Gv20346000.2"/>
    <property type="gene ID" value="AET5Gv20346000"/>
</dbReference>
<organism evidence="7 8">
    <name type="scientific">Aegilops tauschii subsp. strangulata</name>
    <name type="common">Goatgrass</name>
    <dbReference type="NCBI Taxonomy" id="200361"/>
    <lineage>
        <taxon>Eukaryota</taxon>
        <taxon>Viridiplantae</taxon>
        <taxon>Streptophyta</taxon>
        <taxon>Embryophyta</taxon>
        <taxon>Tracheophyta</taxon>
        <taxon>Spermatophyta</taxon>
        <taxon>Magnoliopsida</taxon>
        <taxon>Liliopsida</taxon>
        <taxon>Poales</taxon>
        <taxon>Poaceae</taxon>
        <taxon>BOP clade</taxon>
        <taxon>Pooideae</taxon>
        <taxon>Triticodae</taxon>
        <taxon>Triticeae</taxon>
        <taxon>Triticinae</taxon>
        <taxon>Aegilops</taxon>
    </lineage>
</organism>
<dbReference type="SUPFAM" id="SSF101941">
    <property type="entry name" value="NAC domain"/>
    <property type="match status" value="1"/>
</dbReference>
<keyword evidence="2" id="KW-0238">DNA-binding</keyword>
<reference evidence="7" key="5">
    <citation type="journal article" date="2021" name="G3 (Bethesda)">
        <title>Aegilops tauschii genome assembly Aet v5.0 features greater sequence contiguity and improved annotation.</title>
        <authorList>
            <person name="Wang L."/>
            <person name="Zhu T."/>
            <person name="Rodriguez J.C."/>
            <person name="Deal K.R."/>
            <person name="Dubcovsky J."/>
            <person name="McGuire P.E."/>
            <person name="Lux T."/>
            <person name="Spannagl M."/>
            <person name="Mayer K.F.X."/>
            <person name="Baldrich P."/>
            <person name="Meyers B.C."/>
            <person name="Huo N."/>
            <person name="Gu Y.Q."/>
            <person name="Zhou H."/>
            <person name="Devos K.M."/>
            <person name="Bennetzen J.L."/>
            <person name="Unver T."/>
            <person name="Budak H."/>
            <person name="Gulick P.J."/>
            <person name="Galiba G."/>
            <person name="Kalapos B."/>
            <person name="Nelson D.R."/>
            <person name="Li P."/>
            <person name="You F.M."/>
            <person name="Luo M.C."/>
            <person name="Dvorak J."/>
        </authorList>
    </citation>
    <scope>NUCLEOTIDE SEQUENCE [LARGE SCALE GENOMIC DNA]</scope>
    <source>
        <strain evidence="7">cv. AL8/78</strain>
    </source>
</reference>
<protein>
    <recommendedName>
        <fullName evidence="6">NAC domain-containing protein</fullName>
    </recommendedName>
</protein>
<dbReference type="PROSITE" id="PS51005">
    <property type="entry name" value="NAC"/>
    <property type="match status" value="1"/>
</dbReference>
<keyword evidence="1" id="KW-0805">Transcription regulation</keyword>
<evidence type="ECO:0000256" key="1">
    <source>
        <dbReference type="ARBA" id="ARBA00023015"/>
    </source>
</evidence>
<feature type="region of interest" description="Disordered" evidence="5">
    <location>
        <begin position="1"/>
        <end position="31"/>
    </location>
</feature>
<proteinExistence type="predicted"/>
<sequence>MSCWASTSAIASPAPPGRTSTASSPSSTSTATTLPTFAVSSSCQSRHAARSCGLNSPDHTTSGARAAMAGEASVQDAEQWFFFCPRAERELRGGRPARTTPSGYWKATGSPSCVFSSSSSAAAGNSKVIGVKRTMVFYQGRAPTGAKTTWKMNEYKAVAADDDTTTGHQTTAPLRVRAYTS</sequence>
<dbReference type="Proteomes" id="UP000015105">
    <property type="component" value="Chromosome 5D"/>
</dbReference>
<accession>A0A453K9J1</accession>
<dbReference type="Pfam" id="PF02365">
    <property type="entry name" value="NAM"/>
    <property type="match status" value="1"/>
</dbReference>
<dbReference type="AlphaFoldDB" id="A0A453K9J1"/>
<name>A0A453K9J1_AEGTS</name>
<dbReference type="Gene3D" id="2.170.150.80">
    <property type="entry name" value="NAC domain"/>
    <property type="match status" value="1"/>
</dbReference>
<dbReference type="InterPro" id="IPR003441">
    <property type="entry name" value="NAC-dom"/>
</dbReference>
<dbReference type="GO" id="GO:0003677">
    <property type="term" value="F:DNA binding"/>
    <property type="evidence" value="ECO:0007669"/>
    <property type="project" value="UniProtKB-KW"/>
</dbReference>
<evidence type="ECO:0000256" key="4">
    <source>
        <dbReference type="ARBA" id="ARBA00023242"/>
    </source>
</evidence>
<evidence type="ECO:0000256" key="2">
    <source>
        <dbReference type="ARBA" id="ARBA00023125"/>
    </source>
</evidence>
<evidence type="ECO:0000256" key="3">
    <source>
        <dbReference type="ARBA" id="ARBA00023163"/>
    </source>
</evidence>
<dbReference type="InterPro" id="IPR036093">
    <property type="entry name" value="NAC_dom_sf"/>
</dbReference>
<feature type="domain" description="NAC" evidence="6">
    <location>
        <begin position="21"/>
        <end position="179"/>
    </location>
</feature>
<reference evidence="7" key="4">
    <citation type="submission" date="2019-03" db="UniProtKB">
        <authorList>
            <consortium name="EnsemblPlants"/>
        </authorList>
    </citation>
    <scope>IDENTIFICATION</scope>
</reference>